<dbReference type="PANTHER" id="PTHR43250:SF2">
    <property type="entry name" value="EXODEOXYRIBONUCLEASE III"/>
    <property type="match status" value="1"/>
</dbReference>
<feature type="compositionally biased region" description="Low complexity" evidence="7">
    <location>
        <begin position="274"/>
        <end position="285"/>
    </location>
</feature>
<keyword evidence="5" id="KW-0378">Hydrolase</keyword>
<proteinExistence type="inferred from homology"/>
<dbReference type="InterPro" id="IPR020847">
    <property type="entry name" value="AP_endonuclease_F1_BS"/>
</dbReference>
<evidence type="ECO:0000313" key="10">
    <source>
        <dbReference type="Proteomes" id="UP001370348"/>
    </source>
</evidence>
<protein>
    <submittedName>
        <fullName evidence="9">Exodeoxyribonuclease III</fullName>
    </submittedName>
</protein>
<dbReference type="NCBIfam" id="TIGR00195">
    <property type="entry name" value="exoDNase_III"/>
    <property type="match status" value="1"/>
</dbReference>
<dbReference type="RefSeq" id="WP_394823900.1">
    <property type="nucleotide sequence ID" value="NZ_CP089984.1"/>
</dbReference>
<evidence type="ECO:0000256" key="5">
    <source>
        <dbReference type="ARBA" id="ARBA00022801"/>
    </source>
</evidence>
<dbReference type="InterPro" id="IPR020848">
    <property type="entry name" value="AP_endonuclease_F1_CS"/>
</dbReference>
<evidence type="ECO:0000256" key="7">
    <source>
        <dbReference type="SAM" id="MobiDB-lite"/>
    </source>
</evidence>
<accession>A0ABZ2LYT6</accession>
<dbReference type="InterPro" id="IPR005135">
    <property type="entry name" value="Endo/exonuclease/phosphatase"/>
</dbReference>
<reference evidence="9 10" key="1">
    <citation type="submission" date="2021-12" db="EMBL/GenBank/DDBJ databases">
        <title>Discovery of the Pendulisporaceae a myxobacterial family with distinct sporulation behavior and unique specialized metabolism.</title>
        <authorList>
            <person name="Garcia R."/>
            <person name="Popoff A."/>
            <person name="Bader C.D."/>
            <person name="Loehr J."/>
            <person name="Walesch S."/>
            <person name="Walt C."/>
            <person name="Boldt J."/>
            <person name="Bunk B."/>
            <person name="Haeckl F.J.F.P.J."/>
            <person name="Gunesch A.P."/>
            <person name="Birkelbach J."/>
            <person name="Nuebel U."/>
            <person name="Pietschmann T."/>
            <person name="Bach T."/>
            <person name="Mueller R."/>
        </authorList>
    </citation>
    <scope>NUCLEOTIDE SEQUENCE [LARGE SCALE GENOMIC DNA]</scope>
    <source>
        <strain evidence="9 10">MSr11954</strain>
    </source>
</reference>
<gene>
    <name evidence="9" type="ORF">LZC94_41455</name>
</gene>
<dbReference type="InterPro" id="IPR037493">
    <property type="entry name" value="ExoIII-like"/>
</dbReference>
<dbReference type="EMBL" id="CP089984">
    <property type="protein sequence ID" value="WXB14280.1"/>
    <property type="molecule type" value="Genomic_DNA"/>
</dbReference>
<dbReference type="PROSITE" id="PS00726">
    <property type="entry name" value="AP_NUCLEASE_F1_1"/>
    <property type="match status" value="1"/>
</dbReference>
<dbReference type="InterPro" id="IPR036691">
    <property type="entry name" value="Endo/exonu/phosph_ase_sf"/>
</dbReference>
<evidence type="ECO:0000256" key="1">
    <source>
        <dbReference type="ARBA" id="ARBA00001936"/>
    </source>
</evidence>
<organism evidence="9 10">
    <name type="scientific">Pendulispora albinea</name>
    <dbReference type="NCBI Taxonomy" id="2741071"/>
    <lineage>
        <taxon>Bacteria</taxon>
        <taxon>Pseudomonadati</taxon>
        <taxon>Myxococcota</taxon>
        <taxon>Myxococcia</taxon>
        <taxon>Myxococcales</taxon>
        <taxon>Sorangiineae</taxon>
        <taxon>Pendulisporaceae</taxon>
        <taxon>Pendulispora</taxon>
    </lineage>
</organism>
<dbReference type="Proteomes" id="UP001370348">
    <property type="component" value="Chromosome"/>
</dbReference>
<evidence type="ECO:0000259" key="8">
    <source>
        <dbReference type="Pfam" id="PF03372"/>
    </source>
</evidence>
<evidence type="ECO:0000256" key="2">
    <source>
        <dbReference type="ARBA" id="ARBA00001946"/>
    </source>
</evidence>
<sequence length="292" mass="32196">MNGRAMLTVTTWNVNGIRAREPEVLTFIDRHRPDVLSLQEVKASPDQVPAALRDLDSYWCYWHGHKGYSGVALLLSRQSFPERPVFAHPEFDHETRIVTATLGTTVFTSVYVPNGGKDFGAKTRFLNALATFTHAVHAEGRSLVLVGDMNVAREERDVHPTLRRPTEIGQTPNERAQLEHIIGEGLVDLSRRFHPDADQLYTWWAPWRNMRARNIGWRLDYVLASAALAEHASGCEVFPEFGTSDHAPVMASFDVAPPKGAPTSEAGAPPGGATPPTQTPPGASTEGQLKLF</sequence>
<comment type="cofactor">
    <cofactor evidence="1">
        <name>Mn(2+)</name>
        <dbReference type="ChEBI" id="CHEBI:29035"/>
    </cofactor>
</comment>
<dbReference type="PANTHER" id="PTHR43250">
    <property type="entry name" value="EXODEOXYRIBONUCLEASE III"/>
    <property type="match status" value="1"/>
</dbReference>
<feature type="region of interest" description="Disordered" evidence="7">
    <location>
        <begin position="252"/>
        <end position="292"/>
    </location>
</feature>
<evidence type="ECO:0000256" key="4">
    <source>
        <dbReference type="ARBA" id="ARBA00022723"/>
    </source>
</evidence>
<dbReference type="Pfam" id="PF03372">
    <property type="entry name" value="Exo_endo_phos"/>
    <property type="match status" value="1"/>
</dbReference>
<evidence type="ECO:0000313" key="9">
    <source>
        <dbReference type="EMBL" id="WXB14280.1"/>
    </source>
</evidence>
<evidence type="ECO:0000256" key="3">
    <source>
        <dbReference type="ARBA" id="ARBA00007092"/>
    </source>
</evidence>
<dbReference type="InterPro" id="IPR004808">
    <property type="entry name" value="AP_endonuc_1"/>
</dbReference>
<keyword evidence="6" id="KW-0460">Magnesium</keyword>
<keyword evidence="10" id="KW-1185">Reference proteome</keyword>
<feature type="domain" description="Endonuclease/exonuclease/phosphatase" evidence="8">
    <location>
        <begin position="11"/>
        <end position="246"/>
    </location>
</feature>
<comment type="cofactor">
    <cofactor evidence="2">
        <name>Mg(2+)</name>
        <dbReference type="ChEBI" id="CHEBI:18420"/>
    </cofactor>
</comment>
<dbReference type="NCBIfam" id="TIGR00633">
    <property type="entry name" value="xth"/>
    <property type="match status" value="1"/>
</dbReference>
<dbReference type="SUPFAM" id="SSF56219">
    <property type="entry name" value="DNase I-like"/>
    <property type="match status" value="1"/>
</dbReference>
<evidence type="ECO:0000256" key="6">
    <source>
        <dbReference type="ARBA" id="ARBA00022842"/>
    </source>
</evidence>
<dbReference type="Gene3D" id="3.60.10.10">
    <property type="entry name" value="Endonuclease/exonuclease/phosphatase"/>
    <property type="match status" value="1"/>
</dbReference>
<keyword evidence="4" id="KW-0479">Metal-binding</keyword>
<dbReference type="PROSITE" id="PS51435">
    <property type="entry name" value="AP_NUCLEASE_F1_4"/>
    <property type="match status" value="1"/>
</dbReference>
<comment type="similarity">
    <text evidence="3">Belongs to the DNA repair enzymes AP/ExoA family.</text>
</comment>
<dbReference type="PROSITE" id="PS00728">
    <property type="entry name" value="AP_NUCLEASE_F1_3"/>
    <property type="match status" value="1"/>
</dbReference>
<name>A0ABZ2LYT6_9BACT</name>